<reference evidence="1" key="1">
    <citation type="submission" date="2023-03" db="EMBL/GenBank/DDBJ databases">
        <title>Massive genome expansion in bonnet fungi (Mycena s.s.) driven by repeated elements and novel gene families across ecological guilds.</title>
        <authorList>
            <consortium name="Lawrence Berkeley National Laboratory"/>
            <person name="Harder C.B."/>
            <person name="Miyauchi S."/>
            <person name="Viragh M."/>
            <person name="Kuo A."/>
            <person name="Thoen E."/>
            <person name="Andreopoulos B."/>
            <person name="Lu D."/>
            <person name="Skrede I."/>
            <person name="Drula E."/>
            <person name="Henrissat B."/>
            <person name="Morin E."/>
            <person name="Kohler A."/>
            <person name="Barry K."/>
            <person name="LaButti K."/>
            <person name="Morin E."/>
            <person name="Salamov A."/>
            <person name="Lipzen A."/>
            <person name="Mereny Z."/>
            <person name="Hegedus B."/>
            <person name="Baldrian P."/>
            <person name="Stursova M."/>
            <person name="Weitz H."/>
            <person name="Taylor A."/>
            <person name="Grigoriev I.V."/>
            <person name="Nagy L.G."/>
            <person name="Martin F."/>
            <person name="Kauserud H."/>
        </authorList>
    </citation>
    <scope>NUCLEOTIDE SEQUENCE</scope>
    <source>
        <strain evidence="1">CBHHK182m</strain>
    </source>
</reference>
<sequence length="262" mass="29417">MLSDGIDSHIHRHANSRLCLRPCSGPLCTAPTEIQKVGEGVLKFPESSNVLLRLLSLAYPARSRQEMLLRQQIWTTYTCAAHDAAQQYQFVQAQKLIAEMFLDAALPETYPHRLVSIAVLRQIPELARELEATVYTLKHPHRIGFGTTSCASLEKFALWKYSSVRGEEALDDTECVNTVLPTCSEAIEEFVVQLAPFLEESIGMCLIYWNACHPYCDDVFSNVPRSEMKLLCPDVGVVPRFSATTGSRRLHSTLGRLSRKSF</sequence>
<dbReference type="AlphaFoldDB" id="A0AAD7JAG4"/>
<name>A0AAD7JAG4_9AGAR</name>
<dbReference type="EMBL" id="JARKIB010000039">
    <property type="protein sequence ID" value="KAJ7759586.1"/>
    <property type="molecule type" value="Genomic_DNA"/>
</dbReference>
<evidence type="ECO:0000313" key="2">
    <source>
        <dbReference type="Proteomes" id="UP001215598"/>
    </source>
</evidence>
<protein>
    <submittedName>
        <fullName evidence="1">Uncharacterized protein</fullName>
    </submittedName>
</protein>
<gene>
    <name evidence="1" type="ORF">B0H16DRAFT_594910</name>
</gene>
<keyword evidence="2" id="KW-1185">Reference proteome</keyword>
<evidence type="ECO:0000313" key="1">
    <source>
        <dbReference type="EMBL" id="KAJ7759586.1"/>
    </source>
</evidence>
<accession>A0AAD7JAG4</accession>
<comment type="caution">
    <text evidence="1">The sequence shown here is derived from an EMBL/GenBank/DDBJ whole genome shotgun (WGS) entry which is preliminary data.</text>
</comment>
<proteinExistence type="predicted"/>
<organism evidence="1 2">
    <name type="scientific">Mycena metata</name>
    <dbReference type="NCBI Taxonomy" id="1033252"/>
    <lineage>
        <taxon>Eukaryota</taxon>
        <taxon>Fungi</taxon>
        <taxon>Dikarya</taxon>
        <taxon>Basidiomycota</taxon>
        <taxon>Agaricomycotina</taxon>
        <taxon>Agaricomycetes</taxon>
        <taxon>Agaricomycetidae</taxon>
        <taxon>Agaricales</taxon>
        <taxon>Marasmiineae</taxon>
        <taxon>Mycenaceae</taxon>
        <taxon>Mycena</taxon>
    </lineage>
</organism>
<dbReference type="Proteomes" id="UP001215598">
    <property type="component" value="Unassembled WGS sequence"/>
</dbReference>